<accession>A0A382Q381</accession>
<feature type="non-terminal residue" evidence="2">
    <location>
        <position position="40"/>
    </location>
</feature>
<dbReference type="AlphaFoldDB" id="A0A382Q381"/>
<dbReference type="EMBL" id="UINC01111008">
    <property type="protein sequence ID" value="SVC78902.1"/>
    <property type="molecule type" value="Genomic_DNA"/>
</dbReference>
<evidence type="ECO:0000313" key="2">
    <source>
        <dbReference type="EMBL" id="SVC78902.1"/>
    </source>
</evidence>
<feature type="region of interest" description="Disordered" evidence="1">
    <location>
        <begin position="18"/>
        <end position="40"/>
    </location>
</feature>
<evidence type="ECO:0000256" key="1">
    <source>
        <dbReference type="SAM" id="MobiDB-lite"/>
    </source>
</evidence>
<organism evidence="2">
    <name type="scientific">marine metagenome</name>
    <dbReference type="NCBI Taxonomy" id="408172"/>
    <lineage>
        <taxon>unclassified sequences</taxon>
        <taxon>metagenomes</taxon>
        <taxon>ecological metagenomes</taxon>
    </lineage>
</organism>
<feature type="compositionally biased region" description="Basic and acidic residues" evidence="1">
    <location>
        <begin position="18"/>
        <end position="31"/>
    </location>
</feature>
<protein>
    <submittedName>
        <fullName evidence="2">Uncharacterized protein</fullName>
    </submittedName>
</protein>
<name>A0A382Q381_9ZZZZ</name>
<sequence length="40" mass="4164">MDDSFRSLATPVAGVVVEKLHQPANKPKDTDGSGQPAAEV</sequence>
<gene>
    <name evidence="2" type="ORF">METZ01_LOCUS331756</name>
</gene>
<proteinExistence type="predicted"/>
<reference evidence="2" key="1">
    <citation type="submission" date="2018-05" db="EMBL/GenBank/DDBJ databases">
        <authorList>
            <person name="Lanie J.A."/>
            <person name="Ng W.-L."/>
            <person name="Kazmierczak K.M."/>
            <person name="Andrzejewski T.M."/>
            <person name="Davidsen T.M."/>
            <person name="Wayne K.J."/>
            <person name="Tettelin H."/>
            <person name="Glass J.I."/>
            <person name="Rusch D."/>
            <person name="Podicherti R."/>
            <person name="Tsui H.-C.T."/>
            <person name="Winkler M.E."/>
        </authorList>
    </citation>
    <scope>NUCLEOTIDE SEQUENCE</scope>
</reference>